<dbReference type="InterPro" id="IPR050396">
    <property type="entry name" value="Glycosyltr_51/Transpeptidase"/>
</dbReference>
<keyword evidence="8" id="KW-0133">Cell shape</keyword>
<comment type="catalytic activity">
    <reaction evidence="13">
        <text>[GlcNAc-(1-&gt;4)-Mur2Ac(oyl-L-Ala-gamma-D-Glu-L-Lys-D-Ala-D-Ala)](n)-di-trans,octa-cis-undecaprenyl diphosphate + beta-D-GlcNAc-(1-&gt;4)-Mur2Ac(oyl-L-Ala-gamma-D-Glu-L-Lys-D-Ala-D-Ala)-di-trans,octa-cis-undecaprenyl diphosphate = [GlcNAc-(1-&gt;4)-Mur2Ac(oyl-L-Ala-gamma-D-Glu-L-Lys-D-Ala-D-Ala)](n+1)-di-trans,octa-cis-undecaprenyl diphosphate + di-trans,octa-cis-undecaprenyl diphosphate + H(+)</text>
        <dbReference type="Rhea" id="RHEA:23708"/>
        <dbReference type="Rhea" id="RHEA-COMP:9602"/>
        <dbReference type="Rhea" id="RHEA-COMP:9603"/>
        <dbReference type="ChEBI" id="CHEBI:15378"/>
        <dbReference type="ChEBI" id="CHEBI:58405"/>
        <dbReference type="ChEBI" id="CHEBI:60033"/>
        <dbReference type="ChEBI" id="CHEBI:78435"/>
        <dbReference type="EC" id="2.4.99.28"/>
    </reaction>
</comment>
<dbReference type="Proteomes" id="UP000612585">
    <property type="component" value="Unassembled WGS sequence"/>
</dbReference>
<dbReference type="RefSeq" id="WP_239151372.1">
    <property type="nucleotide sequence ID" value="NZ_BOPG01000009.1"/>
</dbReference>
<evidence type="ECO:0000256" key="3">
    <source>
        <dbReference type="ARBA" id="ARBA00022645"/>
    </source>
</evidence>
<reference evidence="16" key="1">
    <citation type="submission" date="2021-01" db="EMBL/GenBank/DDBJ databases">
        <title>Whole genome shotgun sequence of Virgisporangium aurantiacum NBRC 16421.</title>
        <authorList>
            <person name="Komaki H."/>
            <person name="Tamura T."/>
        </authorList>
    </citation>
    <scope>NUCLEOTIDE SEQUENCE</scope>
    <source>
        <strain evidence="16">NBRC 16421</strain>
    </source>
</reference>
<keyword evidence="11" id="KW-0961">Cell wall biogenesis/degradation</keyword>
<feature type="domain" description="PASTA" evidence="15">
    <location>
        <begin position="679"/>
        <end position="742"/>
    </location>
</feature>
<dbReference type="GO" id="GO:0008955">
    <property type="term" value="F:peptidoglycan glycosyltransferase activity"/>
    <property type="evidence" value="ECO:0007669"/>
    <property type="project" value="UniProtKB-EC"/>
</dbReference>
<keyword evidence="17" id="KW-1185">Reference proteome</keyword>
<evidence type="ECO:0000313" key="17">
    <source>
        <dbReference type="Proteomes" id="UP000612585"/>
    </source>
</evidence>
<evidence type="ECO:0000256" key="2">
    <source>
        <dbReference type="ARBA" id="ARBA00007739"/>
    </source>
</evidence>
<dbReference type="Gene3D" id="3.30.10.20">
    <property type="match status" value="1"/>
</dbReference>
<evidence type="ECO:0000256" key="12">
    <source>
        <dbReference type="ARBA" id="ARBA00034000"/>
    </source>
</evidence>
<dbReference type="InterPro" id="IPR023346">
    <property type="entry name" value="Lysozyme-like_dom_sf"/>
</dbReference>
<dbReference type="InterPro" id="IPR036950">
    <property type="entry name" value="PBP_transglycosylase"/>
</dbReference>
<dbReference type="GO" id="GO:0006508">
    <property type="term" value="P:proteolysis"/>
    <property type="evidence" value="ECO:0007669"/>
    <property type="project" value="UniProtKB-KW"/>
</dbReference>
<evidence type="ECO:0000256" key="10">
    <source>
        <dbReference type="ARBA" id="ARBA00023268"/>
    </source>
</evidence>
<comment type="catalytic activity">
    <reaction evidence="12">
        <text>Preferential cleavage: (Ac)2-L-Lys-D-Ala-|-D-Ala. Also transpeptidation of peptidyl-alanyl moieties that are N-acyl substituents of D-alanine.</text>
        <dbReference type="EC" id="3.4.16.4"/>
    </reaction>
</comment>
<dbReference type="SUPFAM" id="SSF56601">
    <property type="entry name" value="beta-lactamase/transpeptidase-like"/>
    <property type="match status" value="1"/>
</dbReference>
<dbReference type="GO" id="GO:0008360">
    <property type="term" value="P:regulation of cell shape"/>
    <property type="evidence" value="ECO:0007669"/>
    <property type="project" value="UniProtKB-KW"/>
</dbReference>
<keyword evidence="9" id="KW-0573">Peptidoglycan synthesis</keyword>
<feature type="compositionally biased region" description="Polar residues" evidence="14">
    <location>
        <begin position="349"/>
        <end position="361"/>
    </location>
</feature>
<accession>A0A8J3Z011</accession>
<dbReference type="AlphaFoldDB" id="A0A8J3Z011"/>
<evidence type="ECO:0000256" key="14">
    <source>
        <dbReference type="SAM" id="MobiDB-lite"/>
    </source>
</evidence>
<evidence type="ECO:0000256" key="7">
    <source>
        <dbReference type="ARBA" id="ARBA00022801"/>
    </source>
</evidence>
<evidence type="ECO:0000256" key="11">
    <source>
        <dbReference type="ARBA" id="ARBA00023316"/>
    </source>
</evidence>
<dbReference type="GO" id="GO:0030288">
    <property type="term" value="C:outer membrane-bounded periplasmic space"/>
    <property type="evidence" value="ECO:0007669"/>
    <property type="project" value="TreeGrafter"/>
</dbReference>
<keyword evidence="10" id="KW-0511">Multifunctional enzyme</keyword>
<dbReference type="GO" id="GO:0009252">
    <property type="term" value="P:peptidoglycan biosynthetic process"/>
    <property type="evidence" value="ECO:0007669"/>
    <property type="project" value="UniProtKB-KW"/>
</dbReference>
<dbReference type="FunFam" id="1.10.3810.10:FF:000001">
    <property type="entry name" value="Penicillin-binding protein 1A"/>
    <property type="match status" value="1"/>
</dbReference>
<comment type="similarity">
    <text evidence="2">In the N-terminal section; belongs to the glycosyltransferase 51 family.</text>
</comment>
<evidence type="ECO:0000256" key="1">
    <source>
        <dbReference type="ARBA" id="ARBA00007090"/>
    </source>
</evidence>
<evidence type="ECO:0000313" key="16">
    <source>
        <dbReference type="EMBL" id="GIJ53897.1"/>
    </source>
</evidence>
<comment type="similarity">
    <text evidence="1">In the C-terminal section; belongs to the transpeptidase family.</text>
</comment>
<evidence type="ECO:0000256" key="5">
    <source>
        <dbReference type="ARBA" id="ARBA00022676"/>
    </source>
</evidence>
<evidence type="ECO:0000259" key="15">
    <source>
        <dbReference type="PROSITE" id="PS51178"/>
    </source>
</evidence>
<evidence type="ECO:0000256" key="6">
    <source>
        <dbReference type="ARBA" id="ARBA00022679"/>
    </source>
</evidence>
<dbReference type="EMBL" id="BOPG01000009">
    <property type="protein sequence ID" value="GIJ53897.1"/>
    <property type="molecule type" value="Genomic_DNA"/>
</dbReference>
<feature type="region of interest" description="Disordered" evidence="14">
    <location>
        <begin position="742"/>
        <end position="780"/>
    </location>
</feature>
<evidence type="ECO:0000256" key="8">
    <source>
        <dbReference type="ARBA" id="ARBA00022960"/>
    </source>
</evidence>
<feature type="region of interest" description="Disordered" evidence="14">
    <location>
        <begin position="349"/>
        <end position="372"/>
    </location>
</feature>
<dbReference type="InterPro" id="IPR001460">
    <property type="entry name" value="PCN-bd_Tpept"/>
</dbReference>
<feature type="compositionally biased region" description="Gly residues" evidence="14">
    <location>
        <begin position="754"/>
        <end position="765"/>
    </location>
</feature>
<dbReference type="GO" id="GO:0009002">
    <property type="term" value="F:serine-type D-Ala-D-Ala carboxypeptidase activity"/>
    <property type="evidence" value="ECO:0007669"/>
    <property type="project" value="UniProtKB-EC"/>
</dbReference>
<dbReference type="InterPro" id="IPR005543">
    <property type="entry name" value="PASTA_dom"/>
</dbReference>
<keyword evidence="3" id="KW-0121">Carboxypeptidase</keyword>
<dbReference type="PANTHER" id="PTHR32282:SF33">
    <property type="entry name" value="PEPTIDOGLYCAN GLYCOSYLTRANSFERASE"/>
    <property type="match status" value="1"/>
</dbReference>
<evidence type="ECO:0000256" key="4">
    <source>
        <dbReference type="ARBA" id="ARBA00022670"/>
    </source>
</evidence>
<keyword evidence="7" id="KW-0378">Hydrolase</keyword>
<sequence length="780" mass="83077">MGGLAAKAGADTFDSLPADVDVLPSPQISEVYANDGATLLALLYDENRRDVPLTEMAEVVRKAMVASEDSRFYQHNGVDMKGVARAFVNNQRGGDTQGASTLTMQYVRQVVSYSAKTPSEVVAATEDTGPRKVAEIKRALAIEKKLGKDQILERYLNIASFGNGAFGIFAASQVYFGKTAKDLTLGEAALLVGLVKAPSDFDPADPRKQPRAIERRDNYVLPQMVKMGYVTQQQADEAKATPLTFVNKRTPEGCAQVQRPDLNAGFFCDYLVRWWADQAKFGKDSYERLNKLRSAGYKIISSLDLQAQAAAQSSVTNVMKSKKASEAMMLTGVQPGTGRVQAMAVNRIFSNDNSQNGPNTNPDKRNQGIRGNWPRTTVPLLSAGGDIHGYQAGSVFKMFTIVAALERGLPLDYPINAVSPYKSKYIIDDGSPAACPGTHFYCPENSGKKSAGVVNMWTGLGKSVNTYFVPLQERIGTEKVVDVAQRLGLSFHNTEDANLAKAAHEWGAYTLGVTAQTPLEMANAYATLAADGKYCSPMPLLELRDKEGKKLEGAEPTCKQVVDPDVARGAVDAGRCPLGDQSAYGKCGGGTAGGIRGIVKHPVFGKTGTTDKEKSATLIVSTKSLTMAGFFTDPDWPQTNERFEHAGGVNDAVEYAMRDAMAGKPQQGFEKPSQKIAFGTRQSIPSVKCNSIEDARNKLQRVGFQVEIGSAEASECPRGTAAKTDPEGSTVKGGVVVIIPSAGGGAGASPPPGGGGGGRGGGGPGDNQRCAQLPWLCPND</sequence>
<dbReference type="GO" id="GO:0008658">
    <property type="term" value="F:penicillin binding"/>
    <property type="evidence" value="ECO:0007669"/>
    <property type="project" value="InterPro"/>
</dbReference>
<dbReference type="GO" id="GO:0071555">
    <property type="term" value="P:cell wall organization"/>
    <property type="evidence" value="ECO:0007669"/>
    <property type="project" value="UniProtKB-KW"/>
</dbReference>
<proteinExistence type="inferred from homology"/>
<name>A0A8J3Z011_9ACTN</name>
<dbReference type="InterPro" id="IPR012338">
    <property type="entry name" value="Beta-lactam/transpept-like"/>
</dbReference>
<organism evidence="16 17">
    <name type="scientific">Virgisporangium aurantiacum</name>
    <dbReference type="NCBI Taxonomy" id="175570"/>
    <lineage>
        <taxon>Bacteria</taxon>
        <taxon>Bacillati</taxon>
        <taxon>Actinomycetota</taxon>
        <taxon>Actinomycetes</taxon>
        <taxon>Micromonosporales</taxon>
        <taxon>Micromonosporaceae</taxon>
        <taxon>Virgisporangium</taxon>
    </lineage>
</organism>
<dbReference type="InterPro" id="IPR001264">
    <property type="entry name" value="Glyco_trans_51"/>
</dbReference>
<dbReference type="SUPFAM" id="SSF53955">
    <property type="entry name" value="Lysozyme-like"/>
    <property type="match status" value="1"/>
</dbReference>
<dbReference type="PROSITE" id="PS51178">
    <property type="entry name" value="PASTA"/>
    <property type="match status" value="1"/>
</dbReference>
<dbReference type="Gene3D" id="3.40.710.10">
    <property type="entry name" value="DD-peptidase/beta-lactamase superfamily"/>
    <property type="match status" value="1"/>
</dbReference>
<dbReference type="Pfam" id="PF00912">
    <property type="entry name" value="Transgly"/>
    <property type="match status" value="1"/>
</dbReference>
<keyword evidence="6" id="KW-0808">Transferase</keyword>
<dbReference type="Pfam" id="PF00905">
    <property type="entry name" value="Transpeptidase"/>
    <property type="match status" value="1"/>
</dbReference>
<keyword evidence="5" id="KW-0328">Glycosyltransferase</keyword>
<comment type="caution">
    <text evidence="16">The sequence shown here is derived from an EMBL/GenBank/DDBJ whole genome shotgun (WGS) entry which is preliminary data.</text>
</comment>
<dbReference type="Gene3D" id="1.10.3810.10">
    <property type="entry name" value="Biosynthetic peptidoglycan transglycosylase-like"/>
    <property type="match status" value="1"/>
</dbReference>
<evidence type="ECO:0000256" key="13">
    <source>
        <dbReference type="ARBA" id="ARBA00049902"/>
    </source>
</evidence>
<keyword evidence="4" id="KW-0645">Protease</keyword>
<protein>
    <submittedName>
        <fullName evidence="16">Penicillin-binding protein</fullName>
    </submittedName>
</protein>
<dbReference type="PANTHER" id="PTHR32282">
    <property type="entry name" value="BINDING PROTEIN TRANSPEPTIDASE, PUTATIVE-RELATED"/>
    <property type="match status" value="1"/>
</dbReference>
<dbReference type="CDD" id="cd06577">
    <property type="entry name" value="PASTA_pknB"/>
    <property type="match status" value="1"/>
</dbReference>
<gene>
    <name evidence="16" type="ORF">Vau01_014130</name>
</gene>
<evidence type="ECO:0000256" key="9">
    <source>
        <dbReference type="ARBA" id="ARBA00022984"/>
    </source>
</evidence>